<evidence type="ECO:0000313" key="1">
    <source>
        <dbReference type="EMBL" id="CAI9971076.1"/>
    </source>
</evidence>
<comment type="caution">
    <text evidence="1">The sequence shown here is derived from an EMBL/GenBank/DDBJ whole genome shotgun (WGS) entry which is preliminary data.</text>
</comment>
<name>A0AA86RBT7_9EUKA</name>
<organism evidence="1">
    <name type="scientific">Hexamita inflata</name>
    <dbReference type="NCBI Taxonomy" id="28002"/>
    <lineage>
        <taxon>Eukaryota</taxon>
        <taxon>Metamonada</taxon>
        <taxon>Diplomonadida</taxon>
        <taxon>Hexamitidae</taxon>
        <taxon>Hexamitinae</taxon>
        <taxon>Hexamita</taxon>
    </lineage>
</organism>
<reference evidence="1" key="1">
    <citation type="submission" date="2023-06" db="EMBL/GenBank/DDBJ databases">
        <authorList>
            <person name="Kurt Z."/>
        </authorList>
    </citation>
    <scope>NUCLEOTIDE SEQUENCE</scope>
</reference>
<evidence type="ECO:0000313" key="3">
    <source>
        <dbReference type="Proteomes" id="UP001642409"/>
    </source>
</evidence>
<proteinExistence type="predicted"/>
<dbReference type="EMBL" id="CAXDID020000370">
    <property type="protein sequence ID" value="CAL6083233.1"/>
    <property type="molecule type" value="Genomic_DNA"/>
</dbReference>
<sequence length="180" mass="19670">MIFGGLITILIESNIKIQDISYSSYDLWNTSRIQNSGQLIGLYVNASTTQVQTICTNTIISSINTSQLSSFGLFGQVNGKLVIENANTYYETQLGTYSKFGAVGQTISSCVMVEYSNWNIQMIMNENNGVNVSALTGYHAALNWSITSIMLNNTITSGFIVGLLAGHASNTGQIYKLFIY</sequence>
<dbReference type="AlphaFoldDB" id="A0AA86RBT7"/>
<reference evidence="2 3" key="2">
    <citation type="submission" date="2024-07" db="EMBL/GenBank/DDBJ databases">
        <authorList>
            <person name="Akdeniz Z."/>
        </authorList>
    </citation>
    <scope>NUCLEOTIDE SEQUENCE [LARGE SCALE GENOMIC DNA]</scope>
</reference>
<dbReference type="EMBL" id="CATOUU010001088">
    <property type="protein sequence ID" value="CAI9971076.1"/>
    <property type="molecule type" value="Genomic_DNA"/>
</dbReference>
<dbReference type="Proteomes" id="UP001642409">
    <property type="component" value="Unassembled WGS sequence"/>
</dbReference>
<protein>
    <submittedName>
        <fullName evidence="2">Hypothetical_protein</fullName>
    </submittedName>
</protein>
<evidence type="ECO:0000313" key="2">
    <source>
        <dbReference type="EMBL" id="CAL6083233.1"/>
    </source>
</evidence>
<accession>A0AA86RBT7</accession>
<gene>
    <name evidence="1" type="ORF">HINF_LOCUS58721</name>
    <name evidence="2" type="ORF">HINF_LOCUS61626</name>
</gene>
<keyword evidence="3" id="KW-1185">Reference proteome</keyword>